<keyword evidence="8" id="KW-0547">Nucleotide-binding</keyword>
<dbReference type="SUPFAM" id="SSF55874">
    <property type="entry name" value="ATPase domain of HSP90 chaperone/DNA topoisomerase II/histidine kinase"/>
    <property type="match status" value="1"/>
</dbReference>
<dbReference type="SUPFAM" id="SSF158472">
    <property type="entry name" value="HAMP domain-like"/>
    <property type="match status" value="1"/>
</dbReference>
<dbReference type="InterPro" id="IPR004358">
    <property type="entry name" value="Sig_transdc_His_kin-like_C"/>
</dbReference>
<name>A0A9E8LTY6_9BACI</name>
<evidence type="ECO:0000256" key="14">
    <source>
        <dbReference type="SAM" id="Coils"/>
    </source>
</evidence>
<evidence type="ECO:0000256" key="8">
    <source>
        <dbReference type="ARBA" id="ARBA00022741"/>
    </source>
</evidence>
<keyword evidence="5" id="KW-0597">Phosphoprotein</keyword>
<keyword evidence="11 15" id="KW-1133">Transmembrane helix</keyword>
<dbReference type="SUPFAM" id="SSF47384">
    <property type="entry name" value="Homodimeric domain of signal transducing histidine kinase"/>
    <property type="match status" value="1"/>
</dbReference>
<evidence type="ECO:0000259" key="16">
    <source>
        <dbReference type="PROSITE" id="PS50109"/>
    </source>
</evidence>
<dbReference type="PANTHER" id="PTHR45528:SF1">
    <property type="entry name" value="SENSOR HISTIDINE KINASE CPXA"/>
    <property type="match status" value="1"/>
</dbReference>
<evidence type="ECO:0000313" key="19">
    <source>
        <dbReference type="Proteomes" id="UP001164718"/>
    </source>
</evidence>
<keyword evidence="14" id="KW-0175">Coiled coil</keyword>
<evidence type="ECO:0000256" key="6">
    <source>
        <dbReference type="ARBA" id="ARBA00022679"/>
    </source>
</evidence>
<dbReference type="FunFam" id="3.30.565.10:FF:000006">
    <property type="entry name" value="Sensor histidine kinase WalK"/>
    <property type="match status" value="1"/>
</dbReference>
<dbReference type="Gene3D" id="3.30.565.10">
    <property type="entry name" value="Histidine kinase-like ATPase, C-terminal domain"/>
    <property type="match status" value="1"/>
</dbReference>
<accession>A0A9E8LTY6</accession>
<comment type="subcellular location">
    <subcellularLocation>
        <location evidence="2">Cell membrane</location>
        <topology evidence="2">Multi-pass membrane protein</topology>
    </subcellularLocation>
</comment>
<evidence type="ECO:0000256" key="2">
    <source>
        <dbReference type="ARBA" id="ARBA00004651"/>
    </source>
</evidence>
<dbReference type="PROSITE" id="PS50885">
    <property type="entry name" value="HAMP"/>
    <property type="match status" value="1"/>
</dbReference>
<sequence>MKFKYLYQQMLSHIGIILLSFTMVTIVVSQYMESLVFQNKEEELIQYGDSLLSELNSSLFTDTRILSRYENVLQTRNISFYLLDEEGKVQYPYPQSNRYIQIQFSEDEWTQLLNGEKVVAHIDLNRFDQAATIVIIPYHKEGVFLGGIMMASPVSGVREIISQFNKYLIYTVVIVSIIALFLSWGLSKIHVRRIKQLQNATSAVAAGNYDVNVSVKHYDEIGELTSDFNKMVGRLKESQEEIESLENRRRQFIADVSHELKTPLTTIGGVVEGLRSGMIPEDEKERGIDLVSKETKRLIRLVNENLDYEKIRSNQVKLTKEQIELSEAFEIIKEQLFLQAEEKKNEIIIETEGNPVVYADYDRLIQILLNITKNSIQFTENGKIILRGRESNNQTIIEIADTGIGIDPDDIENIWHRFYKADVSRKNNPFGEFGLGLSIVKKLVHLHQGNIHVSSEKGKGTVFTIQLPNQST</sequence>
<dbReference type="SMART" id="SM00387">
    <property type="entry name" value="HATPase_c"/>
    <property type="match status" value="1"/>
</dbReference>
<dbReference type="Gene3D" id="6.10.340.10">
    <property type="match status" value="1"/>
</dbReference>
<dbReference type="PANTHER" id="PTHR45528">
    <property type="entry name" value="SENSOR HISTIDINE KINASE CPXA"/>
    <property type="match status" value="1"/>
</dbReference>
<keyword evidence="10" id="KW-0067">ATP-binding</keyword>
<evidence type="ECO:0000256" key="15">
    <source>
        <dbReference type="SAM" id="Phobius"/>
    </source>
</evidence>
<evidence type="ECO:0000256" key="9">
    <source>
        <dbReference type="ARBA" id="ARBA00022777"/>
    </source>
</evidence>
<keyword evidence="13 15" id="KW-0472">Membrane</keyword>
<feature type="transmembrane region" description="Helical" evidence="15">
    <location>
        <begin position="12"/>
        <end position="32"/>
    </location>
</feature>
<keyword evidence="4" id="KW-1003">Cell membrane</keyword>
<protein>
    <recommendedName>
        <fullName evidence="3">histidine kinase</fullName>
        <ecNumber evidence="3">2.7.13.3</ecNumber>
    </recommendedName>
</protein>
<dbReference type="GO" id="GO:0005886">
    <property type="term" value="C:plasma membrane"/>
    <property type="evidence" value="ECO:0007669"/>
    <property type="project" value="UniProtKB-SubCell"/>
</dbReference>
<evidence type="ECO:0000256" key="13">
    <source>
        <dbReference type="ARBA" id="ARBA00023136"/>
    </source>
</evidence>
<dbReference type="PRINTS" id="PR00344">
    <property type="entry name" value="BCTRLSENSOR"/>
</dbReference>
<dbReference type="Pfam" id="PF00672">
    <property type="entry name" value="HAMP"/>
    <property type="match status" value="1"/>
</dbReference>
<dbReference type="Pfam" id="PF02518">
    <property type="entry name" value="HATPase_c"/>
    <property type="match status" value="1"/>
</dbReference>
<dbReference type="Proteomes" id="UP001164718">
    <property type="component" value="Chromosome"/>
</dbReference>
<dbReference type="KEGG" id="faf:OE104_12220"/>
<gene>
    <name evidence="18" type="ORF">OE104_12220</name>
</gene>
<dbReference type="Gene3D" id="1.10.287.130">
    <property type="match status" value="1"/>
</dbReference>
<dbReference type="InterPro" id="IPR050398">
    <property type="entry name" value="HssS/ArlS-like"/>
</dbReference>
<dbReference type="SMART" id="SM00388">
    <property type="entry name" value="HisKA"/>
    <property type="match status" value="1"/>
</dbReference>
<dbReference type="SMART" id="SM00304">
    <property type="entry name" value="HAMP"/>
    <property type="match status" value="1"/>
</dbReference>
<feature type="coiled-coil region" evidence="14">
    <location>
        <begin position="228"/>
        <end position="255"/>
    </location>
</feature>
<evidence type="ECO:0000259" key="17">
    <source>
        <dbReference type="PROSITE" id="PS50885"/>
    </source>
</evidence>
<keyword evidence="12" id="KW-0902">Two-component regulatory system</keyword>
<keyword evidence="6" id="KW-0808">Transferase</keyword>
<keyword evidence="19" id="KW-1185">Reference proteome</keyword>
<evidence type="ECO:0000313" key="18">
    <source>
        <dbReference type="EMBL" id="WAA09320.1"/>
    </source>
</evidence>
<dbReference type="EC" id="2.7.13.3" evidence="3"/>
<dbReference type="InterPro" id="IPR005467">
    <property type="entry name" value="His_kinase_dom"/>
</dbReference>
<dbReference type="Pfam" id="PF00512">
    <property type="entry name" value="HisKA"/>
    <property type="match status" value="1"/>
</dbReference>
<dbReference type="FunFam" id="1.10.287.130:FF:000001">
    <property type="entry name" value="Two-component sensor histidine kinase"/>
    <property type="match status" value="1"/>
</dbReference>
<proteinExistence type="predicted"/>
<dbReference type="PROSITE" id="PS50109">
    <property type="entry name" value="HIS_KIN"/>
    <property type="match status" value="1"/>
</dbReference>
<dbReference type="EMBL" id="CP106878">
    <property type="protein sequence ID" value="WAA09320.1"/>
    <property type="molecule type" value="Genomic_DNA"/>
</dbReference>
<organism evidence="18 19">
    <name type="scientific">Fervidibacillus albus</name>
    <dbReference type="NCBI Taxonomy" id="2980026"/>
    <lineage>
        <taxon>Bacteria</taxon>
        <taxon>Bacillati</taxon>
        <taxon>Bacillota</taxon>
        <taxon>Bacilli</taxon>
        <taxon>Bacillales</taxon>
        <taxon>Bacillaceae</taxon>
        <taxon>Fervidibacillus</taxon>
    </lineage>
</organism>
<dbReference type="CDD" id="cd06225">
    <property type="entry name" value="HAMP"/>
    <property type="match status" value="1"/>
</dbReference>
<dbReference type="InterPro" id="IPR036890">
    <property type="entry name" value="HATPase_C_sf"/>
</dbReference>
<dbReference type="InterPro" id="IPR003660">
    <property type="entry name" value="HAMP_dom"/>
</dbReference>
<keyword evidence="9 18" id="KW-0418">Kinase</keyword>
<evidence type="ECO:0000256" key="3">
    <source>
        <dbReference type="ARBA" id="ARBA00012438"/>
    </source>
</evidence>
<dbReference type="InterPro" id="IPR003594">
    <property type="entry name" value="HATPase_dom"/>
</dbReference>
<dbReference type="AlphaFoldDB" id="A0A9E8LTY6"/>
<dbReference type="RefSeq" id="WP_275417102.1">
    <property type="nucleotide sequence ID" value="NZ_CP106878.1"/>
</dbReference>
<evidence type="ECO:0000256" key="11">
    <source>
        <dbReference type="ARBA" id="ARBA00022989"/>
    </source>
</evidence>
<keyword evidence="7 15" id="KW-0812">Transmembrane</keyword>
<dbReference type="InterPro" id="IPR036097">
    <property type="entry name" value="HisK_dim/P_sf"/>
</dbReference>
<dbReference type="GO" id="GO:0000155">
    <property type="term" value="F:phosphorelay sensor kinase activity"/>
    <property type="evidence" value="ECO:0007669"/>
    <property type="project" value="InterPro"/>
</dbReference>
<dbReference type="GO" id="GO:0005524">
    <property type="term" value="F:ATP binding"/>
    <property type="evidence" value="ECO:0007669"/>
    <property type="project" value="UniProtKB-KW"/>
</dbReference>
<evidence type="ECO:0000256" key="1">
    <source>
        <dbReference type="ARBA" id="ARBA00000085"/>
    </source>
</evidence>
<feature type="domain" description="Histidine kinase" evidence="16">
    <location>
        <begin position="255"/>
        <end position="471"/>
    </location>
</feature>
<feature type="domain" description="HAMP" evidence="17">
    <location>
        <begin position="188"/>
        <end position="240"/>
    </location>
</feature>
<evidence type="ECO:0000256" key="10">
    <source>
        <dbReference type="ARBA" id="ARBA00022840"/>
    </source>
</evidence>
<evidence type="ECO:0000256" key="5">
    <source>
        <dbReference type="ARBA" id="ARBA00022553"/>
    </source>
</evidence>
<evidence type="ECO:0000256" key="12">
    <source>
        <dbReference type="ARBA" id="ARBA00023012"/>
    </source>
</evidence>
<evidence type="ECO:0000256" key="7">
    <source>
        <dbReference type="ARBA" id="ARBA00022692"/>
    </source>
</evidence>
<evidence type="ECO:0000256" key="4">
    <source>
        <dbReference type="ARBA" id="ARBA00022475"/>
    </source>
</evidence>
<reference evidence="18" key="1">
    <citation type="submission" date="2022-09" db="EMBL/GenBank/DDBJ databases">
        <title>Complete Genomes of Fervidibacillus albus and Fervidibacillus halotolerans isolated from tidal flat sediments.</title>
        <authorList>
            <person name="Kwon K.K."/>
            <person name="Yang S.-H."/>
            <person name="Park M.J."/>
            <person name="Oh H.-M."/>
        </authorList>
    </citation>
    <scope>NUCLEOTIDE SEQUENCE</scope>
    <source>
        <strain evidence="18">MEBiC13591</strain>
    </source>
</reference>
<dbReference type="InterPro" id="IPR003661">
    <property type="entry name" value="HisK_dim/P_dom"/>
</dbReference>
<comment type="catalytic activity">
    <reaction evidence="1">
        <text>ATP + protein L-histidine = ADP + protein N-phospho-L-histidine.</text>
        <dbReference type="EC" id="2.7.13.3"/>
    </reaction>
</comment>
<feature type="transmembrane region" description="Helical" evidence="15">
    <location>
        <begin position="167"/>
        <end position="186"/>
    </location>
</feature>
<dbReference type="CDD" id="cd00082">
    <property type="entry name" value="HisKA"/>
    <property type="match status" value="1"/>
</dbReference>